<dbReference type="EMBL" id="REGN01007308">
    <property type="protein sequence ID" value="RNA06693.1"/>
    <property type="molecule type" value="Genomic_DNA"/>
</dbReference>
<organism evidence="1 2">
    <name type="scientific">Brachionus plicatilis</name>
    <name type="common">Marine rotifer</name>
    <name type="synonym">Brachionus muelleri</name>
    <dbReference type="NCBI Taxonomy" id="10195"/>
    <lineage>
        <taxon>Eukaryota</taxon>
        <taxon>Metazoa</taxon>
        <taxon>Spiralia</taxon>
        <taxon>Gnathifera</taxon>
        <taxon>Rotifera</taxon>
        <taxon>Eurotatoria</taxon>
        <taxon>Monogononta</taxon>
        <taxon>Pseudotrocha</taxon>
        <taxon>Ploima</taxon>
        <taxon>Brachionidae</taxon>
        <taxon>Brachionus</taxon>
    </lineage>
</organism>
<keyword evidence="2" id="KW-1185">Reference proteome</keyword>
<evidence type="ECO:0000313" key="1">
    <source>
        <dbReference type="EMBL" id="RNA06693.1"/>
    </source>
</evidence>
<comment type="caution">
    <text evidence="1">The sequence shown here is derived from an EMBL/GenBank/DDBJ whole genome shotgun (WGS) entry which is preliminary data.</text>
</comment>
<dbReference type="Proteomes" id="UP000276133">
    <property type="component" value="Unassembled WGS sequence"/>
</dbReference>
<sequence length="78" mass="8900">MFLDPFNSLNSTDLNEKLTLHGHPSSRIIQSGSNKSFAILMNSNNKELKIYEEKATFFGEFIKKTFSSNNDLINSQKK</sequence>
<accession>A0A3M7Q5T3</accession>
<protein>
    <submittedName>
        <fullName evidence="1">Uncharacterized protein</fullName>
    </submittedName>
</protein>
<reference evidence="1 2" key="1">
    <citation type="journal article" date="2018" name="Sci. Rep.">
        <title>Genomic signatures of local adaptation to the degree of environmental predictability in rotifers.</title>
        <authorList>
            <person name="Franch-Gras L."/>
            <person name="Hahn C."/>
            <person name="Garcia-Roger E.M."/>
            <person name="Carmona M.J."/>
            <person name="Serra M."/>
            <person name="Gomez A."/>
        </authorList>
    </citation>
    <scope>NUCLEOTIDE SEQUENCE [LARGE SCALE GENOMIC DNA]</scope>
    <source>
        <strain evidence="1">HYR1</strain>
    </source>
</reference>
<dbReference type="AlphaFoldDB" id="A0A3M7Q5T3"/>
<gene>
    <name evidence="1" type="ORF">BpHYR1_012673</name>
</gene>
<proteinExistence type="predicted"/>
<name>A0A3M7Q5T3_BRAPC</name>
<evidence type="ECO:0000313" key="2">
    <source>
        <dbReference type="Proteomes" id="UP000276133"/>
    </source>
</evidence>